<evidence type="ECO:0000313" key="2">
    <source>
        <dbReference type="Proteomes" id="UP000815677"/>
    </source>
</evidence>
<organism evidence="1 2">
    <name type="scientific">Mycena chlorophos</name>
    <name type="common">Agaric fungus</name>
    <name type="synonym">Agaricus chlorophos</name>
    <dbReference type="NCBI Taxonomy" id="658473"/>
    <lineage>
        <taxon>Eukaryota</taxon>
        <taxon>Fungi</taxon>
        <taxon>Dikarya</taxon>
        <taxon>Basidiomycota</taxon>
        <taxon>Agaricomycotina</taxon>
        <taxon>Agaricomycetes</taxon>
        <taxon>Agaricomycetidae</taxon>
        <taxon>Agaricales</taxon>
        <taxon>Marasmiineae</taxon>
        <taxon>Mycenaceae</taxon>
        <taxon>Mycena</taxon>
    </lineage>
</organism>
<reference evidence="1" key="1">
    <citation type="submission" date="2014-09" db="EMBL/GenBank/DDBJ databases">
        <title>Genome sequence of the luminous mushroom Mycena chlorophos for searching fungal bioluminescence genes.</title>
        <authorList>
            <person name="Tanaka Y."/>
            <person name="Kasuga D."/>
            <person name="Oba Y."/>
            <person name="Hase S."/>
            <person name="Sato K."/>
            <person name="Oba Y."/>
            <person name="Sakakibara Y."/>
        </authorList>
    </citation>
    <scope>NUCLEOTIDE SEQUENCE</scope>
</reference>
<gene>
    <name evidence="1" type="ORF">MCHLO_02199</name>
</gene>
<dbReference type="EMBL" id="DF839856">
    <property type="protein sequence ID" value="GAT44584.1"/>
    <property type="molecule type" value="Genomic_DNA"/>
</dbReference>
<accession>A0ABQ0L097</accession>
<evidence type="ECO:0000313" key="1">
    <source>
        <dbReference type="EMBL" id="GAT44584.1"/>
    </source>
</evidence>
<protein>
    <submittedName>
        <fullName evidence="1">Uncharacterized protein</fullName>
    </submittedName>
</protein>
<sequence length="269" mass="29133">MTMYPTQGRSSPRALPSPRSKDAAVNWVRCTTAPPDLLLIPIRCSSRVGMISGLDATSASEMLSEGKSASHSRVHLGAWSYKPAGLNAQGRAAAPRPEMAFFVSLFPPRGVNDLILKLTGMTPAIRVDERSRAACGRVSPISPSSVALARYSYLARRSQQTASSTTTRGLQHIDRGKQTHALACDLFFSSHAASTDGRREAVPTPLPASPVLLYMFVGRNPQAEELNASDASSGSLPIWEDILFSAEPVNLRTSLAWTRALRRCIPIRY</sequence>
<name>A0ABQ0L097_MYCCL</name>
<proteinExistence type="predicted"/>
<keyword evidence="2" id="KW-1185">Reference proteome</keyword>
<dbReference type="Proteomes" id="UP000815677">
    <property type="component" value="Unassembled WGS sequence"/>
</dbReference>